<name>A0A8J6GQ91_MICOH</name>
<dbReference type="GO" id="GO:0005509">
    <property type="term" value="F:calcium ion binding"/>
    <property type="evidence" value="ECO:0007669"/>
    <property type="project" value="InterPro"/>
</dbReference>
<evidence type="ECO:0000313" key="8">
    <source>
        <dbReference type="EMBL" id="KAH0518246.1"/>
    </source>
</evidence>
<dbReference type="Gene3D" id="3.60.21.10">
    <property type="match status" value="1"/>
</dbReference>
<dbReference type="PANTHER" id="PTHR45668">
    <property type="entry name" value="SERINE/THREONINE-PROTEIN PHOSPHATASE 5-RELATED"/>
    <property type="match status" value="1"/>
</dbReference>
<dbReference type="EC" id="3.1.3.16" evidence="6"/>
<evidence type="ECO:0000256" key="5">
    <source>
        <dbReference type="ARBA" id="ARBA00023211"/>
    </source>
</evidence>
<keyword evidence="5" id="KW-0464">Manganese</keyword>
<dbReference type="AlphaFoldDB" id="A0A8J6GQ91"/>
<keyword evidence="6" id="KW-0378">Hydrolase</keyword>
<evidence type="ECO:0000256" key="6">
    <source>
        <dbReference type="RuleBase" id="RU004273"/>
    </source>
</evidence>
<dbReference type="GO" id="GO:0051879">
    <property type="term" value="F:Hsp90 protein binding"/>
    <property type="evidence" value="ECO:0007669"/>
    <property type="project" value="TreeGrafter"/>
</dbReference>
<evidence type="ECO:0000256" key="2">
    <source>
        <dbReference type="ARBA" id="ARBA00008294"/>
    </source>
</evidence>
<dbReference type="Gene3D" id="1.10.238.10">
    <property type="entry name" value="EF-hand"/>
    <property type="match status" value="1"/>
</dbReference>
<dbReference type="InterPro" id="IPR018247">
    <property type="entry name" value="EF_Hand_1_Ca_BS"/>
</dbReference>
<dbReference type="InterPro" id="IPR002048">
    <property type="entry name" value="EF_hand_dom"/>
</dbReference>
<dbReference type="Proteomes" id="UP000710432">
    <property type="component" value="Unassembled WGS sequence"/>
</dbReference>
<dbReference type="GO" id="GO:0043409">
    <property type="term" value="P:negative regulation of MAPK cascade"/>
    <property type="evidence" value="ECO:0007669"/>
    <property type="project" value="TreeGrafter"/>
</dbReference>
<comment type="caution">
    <text evidence="8">The sequence shown here is derived from an EMBL/GenBank/DDBJ whole genome shotgun (WGS) entry which is preliminary data.</text>
</comment>
<dbReference type="InterPro" id="IPR011992">
    <property type="entry name" value="EF-hand-dom_pair"/>
</dbReference>
<comment type="catalytic activity">
    <reaction evidence="6">
        <text>O-phospho-L-threonyl-[protein] + H2O = L-threonyl-[protein] + phosphate</text>
        <dbReference type="Rhea" id="RHEA:47004"/>
        <dbReference type="Rhea" id="RHEA-COMP:11060"/>
        <dbReference type="Rhea" id="RHEA-COMP:11605"/>
        <dbReference type="ChEBI" id="CHEBI:15377"/>
        <dbReference type="ChEBI" id="CHEBI:30013"/>
        <dbReference type="ChEBI" id="CHEBI:43474"/>
        <dbReference type="ChEBI" id="CHEBI:61977"/>
        <dbReference type="EC" id="3.1.3.16"/>
    </reaction>
</comment>
<dbReference type="CDD" id="cd00051">
    <property type="entry name" value="EFh"/>
    <property type="match status" value="1"/>
</dbReference>
<evidence type="ECO:0000259" key="7">
    <source>
        <dbReference type="PROSITE" id="PS50222"/>
    </source>
</evidence>
<dbReference type="PROSITE" id="PS00125">
    <property type="entry name" value="SER_THR_PHOSPHATASE"/>
    <property type="match status" value="1"/>
</dbReference>
<evidence type="ECO:0000256" key="1">
    <source>
        <dbReference type="ARBA" id="ARBA00001936"/>
    </source>
</evidence>
<dbReference type="PANTHER" id="PTHR45668:SF2">
    <property type="entry name" value="SERINE_THREONINE-PROTEIN PHOSPHATASE WITH EF-HANDS 2"/>
    <property type="match status" value="1"/>
</dbReference>
<evidence type="ECO:0000313" key="9">
    <source>
        <dbReference type="Proteomes" id="UP000710432"/>
    </source>
</evidence>
<dbReference type="InterPro" id="IPR004843">
    <property type="entry name" value="Calcineurin-like_PHP"/>
</dbReference>
<reference evidence="8" key="1">
    <citation type="submission" date="2020-03" db="EMBL/GenBank/DDBJ databases">
        <title>Studies in the Genomics of Life Span.</title>
        <authorList>
            <person name="Glass D."/>
        </authorList>
    </citation>
    <scope>NUCLEOTIDE SEQUENCE</scope>
    <source>
        <strain evidence="8">LTLLF</strain>
        <tissue evidence="8">Muscle</tissue>
    </source>
</reference>
<evidence type="ECO:0000256" key="3">
    <source>
        <dbReference type="ARBA" id="ARBA00022723"/>
    </source>
</evidence>
<organism evidence="8 9">
    <name type="scientific">Microtus ochrogaster</name>
    <name type="common">Prairie vole</name>
    <dbReference type="NCBI Taxonomy" id="79684"/>
    <lineage>
        <taxon>Eukaryota</taxon>
        <taxon>Metazoa</taxon>
        <taxon>Chordata</taxon>
        <taxon>Craniata</taxon>
        <taxon>Vertebrata</taxon>
        <taxon>Euteleostomi</taxon>
        <taxon>Mammalia</taxon>
        <taxon>Eutheria</taxon>
        <taxon>Euarchontoglires</taxon>
        <taxon>Glires</taxon>
        <taxon>Rodentia</taxon>
        <taxon>Myomorpha</taxon>
        <taxon>Muroidea</taxon>
        <taxon>Cricetidae</taxon>
        <taxon>Arvicolinae</taxon>
        <taxon>Microtus</taxon>
    </lineage>
</organism>
<sequence length="296" mass="33849">MSGPAHATSVRTNTCFATTDQLHARYVLNLLYETRKHLAQLPNINRVSTCYSEEITVCERAYVFNGDFVDRGKDSVEVLMVLFAFMLVYPKEFHLNRGNHEDHLVNLRSLSHKEQSWQVRRSVDLELERCRQQAGFPGIREKGEPSPLAPDTHCDVGAGQTLEPTPEEWKQTQLFTDPFSLGSRISRVEESALRALRQKLFAHSSDLLVEFQKHDVDENGFISLDEFRQTWKLFSSHMNIDITDDHICDLARSIDFNKDGRIDINEFLEAFRLVEQSCSEGHASACLQSTDTAERA</sequence>
<gene>
    <name evidence="8" type="ORF">LTLLF_117615</name>
</gene>
<dbReference type="SUPFAM" id="SSF56300">
    <property type="entry name" value="Metallo-dependent phosphatases"/>
    <property type="match status" value="1"/>
</dbReference>
<dbReference type="InterPro" id="IPR051134">
    <property type="entry name" value="PPP_phosphatase"/>
</dbReference>
<dbReference type="SUPFAM" id="SSF47473">
    <property type="entry name" value="EF-hand"/>
    <property type="match status" value="1"/>
</dbReference>
<keyword evidence="4" id="KW-0106">Calcium</keyword>
<keyword evidence="3" id="KW-0479">Metal-binding</keyword>
<comment type="cofactor">
    <cofactor evidence="1">
        <name>Mn(2+)</name>
        <dbReference type="ChEBI" id="CHEBI:29035"/>
    </cofactor>
</comment>
<accession>A0A8J6GQ91</accession>
<protein>
    <recommendedName>
        <fullName evidence="6">Serine/threonine-protein phosphatase</fullName>
        <ecNumber evidence="6">3.1.3.16</ecNumber>
    </recommendedName>
</protein>
<dbReference type="PROSITE" id="PS50222">
    <property type="entry name" value="EF_HAND_2"/>
    <property type="match status" value="2"/>
</dbReference>
<comment type="similarity">
    <text evidence="2 6">Belongs to the PPP phosphatase family.</text>
</comment>
<dbReference type="InterPro" id="IPR029052">
    <property type="entry name" value="Metallo-depent_PP-like"/>
</dbReference>
<dbReference type="Pfam" id="PF00149">
    <property type="entry name" value="Metallophos"/>
    <property type="match status" value="1"/>
</dbReference>
<feature type="domain" description="EF-hand" evidence="7">
    <location>
        <begin position="202"/>
        <end position="237"/>
    </location>
</feature>
<proteinExistence type="inferred from homology"/>
<dbReference type="EMBL" id="JAATJU010012475">
    <property type="protein sequence ID" value="KAH0518246.1"/>
    <property type="molecule type" value="Genomic_DNA"/>
</dbReference>
<feature type="domain" description="EF-hand" evidence="7">
    <location>
        <begin position="242"/>
        <end position="277"/>
    </location>
</feature>
<evidence type="ECO:0000256" key="4">
    <source>
        <dbReference type="ARBA" id="ARBA00022837"/>
    </source>
</evidence>
<dbReference type="PROSITE" id="PS00018">
    <property type="entry name" value="EF_HAND_1"/>
    <property type="match status" value="2"/>
</dbReference>
<dbReference type="SMART" id="SM00054">
    <property type="entry name" value="EFh"/>
    <property type="match status" value="2"/>
</dbReference>
<dbReference type="PRINTS" id="PR00114">
    <property type="entry name" value="STPHPHTASE"/>
</dbReference>
<dbReference type="GO" id="GO:0004722">
    <property type="term" value="F:protein serine/threonine phosphatase activity"/>
    <property type="evidence" value="ECO:0007669"/>
    <property type="project" value="UniProtKB-EC"/>
</dbReference>
<dbReference type="Pfam" id="PF13499">
    <property type="entry name" value="EF-hand_7"/>
    <property type="match status" value="1"/>
</dbReference>
<dbReference type="SMART" id="SM00156">
    <property type="entry name" value="PP2Ac"/>
    <property type="match status" value="1"/>
</dbReference>
<dbReference type="InterPro" id="IPR006186">
    <property type="entry name" value="Ser/Thr-sp_prot-phosphatase"/>
</dbReference>